<proteinExistence type="predicted"/>
<protein>
    <submittedName>
        <fullName evidence="1">Uncharacterized protein</fullName>
    </submittedName>
</protein>
<gene>
    <name evidence="1" type="ORF">HHI36_001525</name>
</gene>
<organism evidence="1 2">
    <name type="scientific">Cryptolaemus montrouzieri</name>
    <dbReference type="NCBI Taxonomy" id="559131"/>
    <lineage>
        <taxon>Eukaryota</taxon>
        <taxon>Metazoa</taxon>
        <taxon>Ecdysozoa</taxon>
        <taxon>Arthropoda</taxon>
        <taxon>Hexapoda</taxon>
        <taxon>Insecta</taxon>
        <taxon>Pterygota</taxon>
        <taxon>Neoptera</taxon>
        <taxon>Endopterygota</taxon>
        <taxon>Coleoptera</taxon>
        <taxon>Polyphaga</taxon>
        <taxon>Cucujiformia</taxon>
        <taxon>Coccinelloidea</taxon>
        <taxon>Coccinellidae</taxon>
        <taxon>Scymninae</taxon>
        <taxon>Scymnini</taxon>
        <taxon>Cryptolaemus</taxon>
    </lineage>
</organism>
<reference evidence="1 2" key="1">
    <citation type="journal article" date="2021" name="BMC Biol.">
        <title>Horizontally acquired antibacterial genes associated with adaptive radiation of ladybird beetles.</title>
        <authorList>
            <person name="Li H.S."/>
            <person name="Tang X.F."/>
            <person name="Huang Y.H."/>
            <person name="Xu Z.Y."/>
            <person name="Chen M.L."/>
            <person name="Du X.Y."/>
            <person name="Qiu B.Y."/>
            <person name="Chen P.T."/>
            <person name="Zhang W."/>
            <person name="Slipinski A."/>
            <person name="Escalona H.E."/>
            <person name="Waterhouse R.M."/>
            <person name="Zwick A."/>
            <person name="Pang H."/>
        </authorList>
    </citation>
    <scope>NUCLEOTIDE SEQUENCE [LARGE SCALE GENOMIC DNA]</scope>
    <source>
        <strain evidence="1">SYSU2018</strain>
    </source>
</reference>
<keyword evidence="2" id="KW-1185">Reference proteome</keyword>
<evidence type="ECO:0000313" key="2">
    <source>
        <dbReference type="Proteomes" id="UP001516400"/>
    </source>
</evidence>
<evidence type="ECO:0000313" key="1">
    <source>
        <dbReference type="EMBL" id="KAL3287039.1"/>
    </source>
</evidence>
<accession>A0ABD2P7Y1</accession>
<comment type="caution">
    <text evidence="1">The sequence shown here is derived from an EMBL/GenBank/DDBJ whole genome shotgun (WGS) entry which is preliminary data.</text>
</comment>
<sequence length="66" mass="7566">MAPFCKKCVSELILAIPADSYADVLATFNSHHDTLKFTLEKLSYNSDPFLDTLIITVNQRLINDWY</sequence>
<dbReference type="Proteomes" id="UP001516400">
    <property type="component" value="Unassembled WGS sequence"/>
</dbReference>
<dbReference type="AlphaFoldDB" id="A0ABD2P7Y1"/>
<name>A0ABD2P7Y1_9CUCU</name>
<dbReference type="EMBL" id="JABFTP020000185">
    <property type="protein sequence ID" value="KAL3287039.1"/>
    <property type="molecule type" value="Genomic_DNA"/>
</dbReference>